<dbReference type="VEuPathDB" id="ToxoDB:EAH_00016830"/>
<feature type="region of interest" description="Disordered" evidence="1">
    <location>
        <begin position="282"/>
        <end position="377"/>
    </location>
</feature>
<dbReference type="AlphaFoldDB" id="U6GCB7"/>
<feature type="region of interest" description="Disordered" evidence="1">
    <location>
        <begin position="98"/>
        <end position="144"/>
    </location>
</feature>
<dbReference type="OrthoDB" id="10461877at2759"/>
<feature type="compositionally biased region" description="Basic and acidic residues" evidence="1">
    <location>
        <begin position="114"/>
        <end position="124"/>
    </location>
</feature>
<dbReference type="RefSeq" id="XP_013253202.1">
    <property type="nucleotide sequence ID" value="XM_013397748.1"/>
</dbReference>
<feature type="compositionally biased region" description="Low complexity" evidence="1">
    <location>
        <begin position="126"/>
        <end position="136"/>
    </location>
</feature>
<sequence>MGEALGLAVVHLRLDVIPGSFIEFALRLGLAFSRLEEENQNKKASLQALAGGDMSKLLDWTLQQEATQEKKRQLLRTKSSMAVGMHSYYTDLQKKLEEQEETLTPPSDDEEEEETKKDRLRDIEGGESSISESSSEAAEEDKKDLDMRLQELEKFVSRMTEEEQEETTYLFNEDLTNCGIALSELYLSLLKLQLKSPSAIADQFEAFREKKEIVLRERAEKYKIRNNKLRIIRDALLCLLQETPGALSRVLPTQEETEKVQQKLEQIKQQNQELLRQLEELRENPDSYDKPGDKDNPLEWIEANEAEDGDNKTQQQTSTPTTQQEQQTSKPQDNASVSSQASRLSDLEAFSIEGEEESLQGAPYRVVGANAADWLED</sequence>
<proteinExistence type="predicted"/>
<name>U6GCB7_EIMAC</name>
<feature type="compositionally biased region" description="Polar residues" evidence="1">
    <location>
        <begin position="333"/>
        <end position="343"/>
    </location>
</feature>
<evidence type="ECO:0000313" key="3">
    <source>
        <dbReference type="Proteomes" id="UP000018050"/>
    </source>
</evidence>
<reference evidence="2" key="2">
    <citation type="submission" date="2013-10" db="EMBL/GenBank/DDBJ databases">
        <authorList>
            <person name="Aslett M."/>
        </authorList>
    </citation>
    <scope>NUCLEOTIDE SEQUENCE [LARGE SCALE GENOMIC DNA]</scope>
    <source>
        <strain evidence="2">Houghton</strain>
    </source>
</reference>
<feature type="compositionally biased region" description="Basic and acidic residues" evidence="1">
    <location>
        <begin position="282"/>
        <end position="297"/>
    </location>
</feature>
<evidence type="ECO:0000313" key="2">
    <source>
        <dbReference type="EMBL" id="CDI76224.1"/>
    </source>
</evidence>
<keyword evidence="3" id="KW-1185">Reference proteome</keyword>
<dbReference type="EMBL" id="HG670337">
    <property type="protein sequence ID" value="CDI76224.1"/>
    <property type="molecule type" value="Genomic_DNA"/>
</dbReference>
<organism evidence="2 3">
    <name type="scientific">Eimeria acervulina</name>
    <name type="common">Coccidian parasite</name>
    <dbReference type="NCBI Taxonomy" id="5801"/>
    <lineage>
        <taxon>Eukaryota</taxon>
        <taxon>Sar</taxon>
        <taxon>Alveolata</taxon>
        <taxon>Apicomplexa</taxon>
        <taxon>Conoidasida</taxon>
        <taxon>Coccidia</taxon>
        <taxon>Eucoccidiorida</taxon>
        <taxon>Eimeriorina</taxon>
        <taxon>Eimeriidae</taxon>
        <taxon>Eimeria</taxon>
    </lineage>
</organism>
<feature type="compositionally biased region" description="Low complexity" evidence="1">
    <location>
        <begin position="312"/>
        <end position="332"/>
    </location>
</feature>
<accession>U6GCB7</accession>
<dbReference type="Proteomes" id="UP000018050">
    <property type="component" value="Unassembled WGS sequence"/>
</dbReference>
<evidence type="ECO:0000256" key="1">
    <source>
        <dbReference type="SAM" id="MobiDB-lite"/>
    </source>
</evidence>
<gene>
    <name evidence="2" type="ORF">EAH_00016830</name>
</gene>
<reference evidence="2" key="1">
    <citation type="submission" date="2013-10" db="EMBL/GenBank/DDBJ databases">
        <title>Genomic analysis of the causative agents of coccidiosis in chickens.</title>
        <authorList>
            <person name="Reid A.J."/>
            <person name="Blake D."/>
            <person name="Billington K."/>
            <person name="Browne H."/>
            <person name="Dunn M."/>
            <person name="Hung S."/>
            <person name="Kawahara F."/>
            <person name="Miranda-Saavedra D."/>
            <person name="Mourier T."/>
            <person name="Nagra H."/>
            <person name="Otto T.D."/>
            <person name="Rawlings N."/>
            <person name="Sanchez A."/>
            <person name="Sanders M."/>
            <person name="Subramaniam C."/>
            <person name="Tay Y."/>
            <person name="Dear P."/>
            <person name="Doerig C."/>
            <person name="Gruber A."/>
            <person name="Parkinson J."/>
            <person name="Shirley M."/>
            <person name="Wan K.L."/>
            <person name="Berriman M."/>
            <person name="Tomley F."/>
            <person name="Pain A."/>
        </authorList>
    </citation>
    <scope>NUCLEOTIDE SEQUENCE [LARGE SCALE GENOMIC DNA]</scope>
    <source>
        <strain evidence="2">Houghton</strain>
    </source>
</reference>
<protein>
    <submittedName>
        <fullName evidence="2">Uncharacterized protein</fullName>
    </submittedName>
</protein>
<dbReference type="GeneID" id="25269753"/>